<gene>
    <name evidence="1" type="ORF">ACFOUR_02205</name>
</gene>
<sequence>MKQLIIHGDPGIRKDAVITVDGEEFVCFGINRMGEWHGPDRVQLWCTVGSEDERDAYDRRSYIPHFLDVEHYDESDVAVVASAA</sequence>
<reference evidence="1 2" key="1">
    <citation type="journal article" date="2019" name="Int. J. Syst. Evol. Microbiol.">
        <title>The Global Catalogue of Microorganisms (GCM) 10K type strain sequencing project: providing services to taxonomists for standard genome sequencing and annotation.</title>
        <authorList>
            <consortium name="The Broad Institute Genomics Platform"/>
            <consortium name="The Broad Institute Genome Sequencing Center for Infectious Disease"/>
            <person name="Wu L."/>
            <person name="Ma J."/>
        </authorList>
    </citation>
    <scope>NUCLEOTIDE SEQUENCE [LARGE SCALE GENOMIC DNA]</scope>
    <source>
        <strain evidence="1 2">IBRC-M 10256</strain>
    </source>
</reference>
<dbReference type="EMBL" id="JBHSAQ010000001">
    <property type="protein sequence ID" value="MFC3957186.1"/>
    <property type="molecule type" value="Genomic_DNA"/>
</dbReference>
<proteinExistence type="predicted"/>
<dbReference type="Proteomes" id="UP001595846">
    <property type="component" value="Unassembled WGS sequence"/>
</dbReference>
<dbReference type="NCBIfam" id="NF045545">
    <property type="entry name" value="HAH_0734_fam"/>
    <property type="match status" value="1"/>
</dbReference>
<comment type="caution">
    <text evidence="1">The sequence shown here is derived from an EMBL/GenBank/DDBJ whole genome shotgun (WGS) entry which is preliminary data.</text>
</comment>
<dbReference type="InterPro" id="IPR054623">
    <property type="entry name" value="HAH_0734-like"/>
</dbReference>
<evidence type="ECO:0000313" key="1">
    <source>
        <dbReference type="EMBL" id="MFC3957186.1"/>
    </source>
</evidence>
<protein>
    <submittedName>
        <fullName evidence="1">HAH_0734 family protein</fullName>
    </submittedName>
</protein>
<name>A0ABD5NK36_9EURY</name>
<dbReference type="RefSeq" id="WP_256531884.1">
    <property type="nucleotide sequence ID" value="NZ_CP101824.1"/>
</dbReference>
<dbReference type="GeneID" id="73904648"/>
<organism evidence="1 2">
    <name type="scientific">Halovivax cerinus</name>
    <dbReference type="NCBI Taxonomy" id="1487865"/>
    <lineage>
        <taxon>Archaea</taxon>
        <taxon>Methanobacteriati</taxon>
        <taxon>Methanobacteriota</taxon>
        <taxon>Stenosarchaea group</taxon>
        <taxon>Halobacteria</taxon>
        <taxon>Halobacteriales</taxon>
        <taxon>Natrialbaceae</taxon>
        <taxon>Halovivax</taxon>
    </lineage>
</organism>
<dbReference type="AlphaFoldDB" id="A0ABD5NK36"/>
<keyword evidence="2" id="KW-1185">Reference proteome</keyword>
<evidence type="ECO:0000313" key="2">
    <source>
        <dbReference type="Proteomes" id="UP001595846"/>
    </source>
</evidence>
<accession>A0ABD5NK36</accession>
<dbReference type="Pfam" id="PF23384">
    <property type="entry name" value="DUF7098"/>
    <property type="match status" value="1"/>
</dbReference>